<accession>A0A150XGL5</accession>
<dbReference type="Gene3D" id="2.70.70.10">
    <property type="entry name" value="Glucose Permease (Domain IIA)"/>
    <property type="match status" value="1"/>
</dbReference>
<keyword evidence="3" id="KW-1185">Reference proteome</keyword>
<dbReference type="Proteomes" id="UP000075606">
    <property type="component" value="Unassembled WGS sequence"/>
</dbReference>
<dbReference type="OrthoDB" id="1112802at2"/>
<gene>
    <name evidence="2" type="ORF">AWW68_03555</name>
</gene>
<dbReference type="InterPro" id="IPR011055">
    <property type="entry name" value="Dup_hybrid_motif"/>
</dbReference>
<feature type="signal peptide" evidence="1">
    <location>
        <begin position="1"/>
        <end position="18"/>
    </location>
</feature>
<proteinExistence type="predicted"/>
<evidence type="ECO:0000313" key="3">
    <source>
        <dbReference type="Proteomes" id="UP000075606"/>
    </source>
</evidence>
<dbReference type="AlphaFoldDB" id="A0A150XGL5"/>
<name>A0A150XGL5_9BACT</name>
<dbReference type="CDD" id="cd12797">
    <property type="entry name" value="M23_peptidase"/>
    <property type="match status" value="1"/>
</dbReference>
<evidence type="ECO:0000313" key="2">
    <source>
        <dbReference type="EMBL" id="KYG77857.1"/>
    </source>
</evidence>
<keyword evidence="1" id="KW-0732">Signal</keyword>
<feature type="chain" id="PRO_5007574748" evidence="1">
    <location>
        <begin position="19"/>
        <end position="319"/>
    </location>
</feature>
<reference evidence="2 3" key="1">
    <citation type="submission" date="2016-01" db="EMBL/GenBank/DDBJ databases">
        <title>Genome sequencing of Roseivirga spongicola UST030701-084.</title>
        <authorList>
            <person name="Selvaratnam C."/>
            <person name="Thevarajoo S."/>
            <person name="Goh K.M."/>
            <person name="Ee R."/>
            <person name="Chan K.-G."/>
            <person name="Chong C.S."/>
        </authorList>
    </citation>
    <scope>NUCLEOTIDE SEQUENCE [LARGE SCALE GENOMIC DNA]</scope>
    <source>
        <strain evidence="2 3">UST030701-084</strain>
    </source>
</reference>
<protein>
    <submittedName>
        <fullName evidence="2">Uncharacterized protein</fullName>
    </submittedName>
</protein>
<evidence type="ECO:0000256" key="1">
    <source>
        <dbReference type="SAM" id="SignalP"/>
    </source>
</evidence>
<sequence length="319" mass="36436">MKNAAIFIFLVLPILSQAQTIVSEKPLIKEGVGFFDKETYSLRQEGFPYQMEVYRERSKGFWFKSNRTNTVSIVIDFENTVGLKASVPLPFVSDFRPGVHHLFEFFSSPRHCSFSFYYTEGIVNPKLSRHTYVLPVPDGKSVTLTSSNLKTEEPFVTPIKYHDGISTFYGVEFEVKDSFTITAVRGGKVEYVEDKLPGGEMKNRLRIVHLDGSFADYLGFDQKGINVKTGDKILAGQPLGTVDINRKLFLSIGYQTLEVDRKLPYNEWLKTVFINPSFRTKESKKPWRVGESYTSSQPAALITQEMSKRQRKKYLSGRN</sequence>
<dbReference type="SUPFAM" id="SSF51261">
    <property type="entry name" value="Duplicated hybrid motif"/>
    <property type="match status" value="1"/>
</dbReference>
<dbReference type="RefSeq" id="WP_068216647.1">
    <property type="nucleotide sequence ID" value="NZ_CP139724.1"/>
</dbReference>
<comment type="caution">
    <text evidence="2">The sequence shown here is derived from an EMBL/GenBank/DDBJ whole genome shotgun (WGS) entry which is preliminary data.</text>
</comment>
<organism evidence="2 3">
    <name type="scientific">Roseivirga spongicola</name>
    <dbReference type="NCBI Taxonomy" id="333140"/>
    <lineage>
        <taxon>Bacteria</taxon>
        <taxon>Pseudomonadati</taxon>
        <taxon>Bacteroidota</taxon>
        <taxon>Cytophagia</taxon>
        <taxon>Cytophagales</taxon>
        <taxon>Roseivirgaceae</taxon>
        <taxon>Roseivirga</taxon>
    </lineage>
</organism>
<dbReference type="EMBL" id="LRPC01000001">
    <property type="protein sequence ID" value="KYG77857.1"/>
    <property type="molecule type" value="Genomic_DNA"/>
</dbReference>